<dbReference type="EMBL" id="FMHV01000002">
    <property type="protein sequence ID" value="SCL14412.1"/>
    <property type="molecule type" value="Genomic_DNA"/>
</dbReference>
<accession>A0A1C6RBQ6</accession>
<dbReference type="Gene3D" id="1.20.272.10">
    <property type="match status" value="1"/>
</dbReference>
<dbReference type="Proteomes" id="UP000199413">
    <property type="component" value="Unassembled WGS sequence"/>
</dbReference>
<dbReference type="GO" id="GO:0006260">
    <property type="term" value="P:DNA replication"/>
    <property type="evidence" value="ECO:0007669"/>
    <property type="project" value="InterPro"/>
</dbReference>
<evidence type="ECO:0000313" key="1">
    <source>
        <dbReference type="EMBL" id="SCL14412.1"/>
    </source>
</evidence>
<dbReference type="AlphaFoldDB" id="A0A1C6RBQ6"/>
<dbReference type="STRING" id="568872.GA0070624_0413"/>
<gene>
    <name evidence="1" type="ORF">GA0070624_0413</name>
</gene>
<dbReference type="InterPro" id="IPR008921">
    <property type="entry name" value="DNA_pol3_clamp-load_cplx_C"/>
</dbReference>
<sequence length="197" mass="22299">MTTGDESGSARQFDPWTKVRTLHDLAADEVISAFQKAVRRGELEEATLLAYEMYATSEELEECLWHRLQVISVEDVGSGSFLEPVIVDAVYRMHGRVPRGRGDRFLFAVHAIRLLVGSTKDRTSDELANWAAGVVQNGQRLPQIPDHALDMHTRRGQEMGRDLLHFLETGAFVNNEVPHRDTTYREWLLAAAKAERK</sequence>
<dbReference type="GO" id="GO:0003677">
    <property type="term" value="F:DNA binding"/>
    <property type="evidence" value="ECO:0007669"/>
    <property type="project" value="InterPro"/>
</dbReference>
<organism evidence="1 2">
    <name type="scientific">Micromonospora rhizosphaerae</name>
    <dbReference type="NCBI Taxonomy" id="568872"/>
    <lineage>
        <taxon>Bacteria</taxon>
        <taxon>Bacillati</taxon>
        <taxon>Actinomycetota</taxon>
        <taxon>Actinomycetes</taxon>
        <taxon>Micromonosporales</taxon>
        <taxon>Micromonosporaceae</taxon>
        <taxon>Micromonospora</taxon>
    </lineage>
</organism>
<name>A0A1C6RBQ6_9ACTN</name>
<proteinExistence type="predicted"/>
<dbReference type="OrthoDB" id="7276772at2"/>
<protein>
    <submittedName>
        <fullName evidence="1">MgsA AAA+ ATPase C terminal</fullName>
    </submittedName>
</protein>
<dbReference type="SUPFAM" id="SSF48019">
    <property type="entry name" value="post-AAA+ oligomerization domain-like"/>
    <property type="match status" value="1"/>
</dbReference>
<reference evidence="2" key="1">
    <citation type="submission" date="2016-06" db="EMBL/GenBank/DDBJ databases">
        <authorList>
            <person name="Varghese N."/>
            <person name="Submissions Spin"/>
        </authorList>
    </citation>
    <scope>NUCLEOTIDE SEQUENCE [LARGE SCALE GENOMIC DNA]</scope>
    <source>
        <strain evidence="2">DSM 45431</strain>
    </source>
</reference>
<evidence type="ECO:0000313" key="2">
    <source>
        <dbReference type="Proteomes" id="UP000199413"/>
    </source>
</evidence>
<keyword evidence="2" id="KW-1185">Reference proteome</keyword>